<dbReference type="OrthoDB" id="3200163at2759"/>
<dbReference type="HOGENOM" id="CLU_014886_0_0_1"/>
<evidence type="ECO:0000313" key="2">
    <source>
        <dbReference type="Proteomes" id="UP000053328"/>
    </source>
</evidence>
<dbReference type="GeneID" id="27335824"/>
<keyword evidence="2" id="KW-1185">Reference proteome</keyword>
<dbReference type="RefSeq" id="XP_016233769.1">
    <property type="nucleotide sequence ID" value="XM_016383066.1"/>
</dbReference>
<gene>
    <name evidence="1" type="ORF">PV08_08741</name>
</gene>
<evidence type="ECO:0000313" key="1">
    <source>
        <dbReference type="EMBL" id="KIW13553.1"/>
    </source>
</evidence>
<dbReference type="AlphaFoldDB" id="A0A0D2B3U0"/>
<protein>
    <recommendedName>
        <fullName evidence="3">Fungal N-terminal domain-containing protein</fullName>
    </recommendedName>
</protein>
<dbReference type="VEuPathDB" id="FungiDB:PV08_08741"/>
<evidence type="ECO:0008006" key="3">
    <source>
        <dbReference type="Google" id="ProtNLM"/>
    </source>
</evidence>
<reference evidence="1 2" key="1">
    <citation type="submission" date="2015-01" db="EMBL/GenBank/DDBJ databases">
        <title>The Genome Sequence of Exophiala spinifera CBS89968.</title>
        <authorList>
            <consortium name="The Broad Institute Genomics Platform"/>
            <person name="Cuomo C."/>
            <person name="de Hoog S."/>
            <person name="Gorbushina A."/>
            <person name="Stielow B."/>
            <person name="Teixiera M."/>
            <person name="Abouelleil A."/>
            <person name="Chapman S.B."/>
            <person name="Priest M."/>
            <person name="Young S.K."/>
            <person name="Wortman J."/>
            <person name="Nusbaum C."/>
            <person name="Birren B."/>
        </authorList>
    </citation>
    <scope>NUCLEOTIDE SEQUENCE [LARGE SCALE GENOMIC DNA]</scope>
    <source>
        <strain evidence="1 2">CBS 89968</strain>
    </source>
</reference>
<accession>A0A0D2B3U0</accession>
<dbReference type="Proteomes" id="UP000053328">
    <property type="component" value="Unassembled WGS sequence"/>
</dbReference>
<sequence>MSGFEAILGVVSAGAGLLSLSIQLGESAMKLKRIYNAAKDAPANLQTLLLDLETMALALEQLEHHRRHDSHHEELMIRCIARCQQSTQVVQQVVDRLERSLTKHSRIRGRLYSAFKERDVKDLLDDLERAKTSLHIAYSMYMHAEQQRRDREHHAILTGLQEQLFERSATISQEMSILTEPSVRLVQLEQAVSATGAVETLVPVHDRSRADERATSSVRLIRHRKKTPYFRTSFRFPSWFSSRIWNMAMVCAQGGWTFELTTWNAVPRDSLVFRYCRTGNLAGLRRLMANKEASPLDIIEFPSRRETLLEVAFSEAQVEICRFLLSLAVLPDHITILSRALDRAVLLHFTQSLDEMYTLVFEDPEFCADISVAAPSEQRGWLTSYCSTSCLDIVLRHQGPEFLGRSASTKFDLAVQMFSLEPEGFLKLIGVQRWDNRLVHPRGNDGESVLHLVAFHLSHDLTFTIWSDEYSSYKWSYEWFRLGVDMLRNGADPHAISRRWEFRDDPARTPLIQLLLCYISPTFSPWWDGRLVTPVSLLRLIRYWATMVCEAGLNLTCYGAQESQVWESLGVQSLLRSGNSGIYINRLIFGPNPEDWSLEYGGSAVISAKLAFLIAYSGVQVKKRKILVPGMLYQQKSCFRLLRTYEM</sequence>
<proteinExistence type="predicted"/>
<name>A0A0D2B3U0_9EURO</name>
<dbReference type="EMBL" id="KN847497">
    <property type="protein sequence ID" value="KIW13553.1"/>
    <property type="molecule type" value="Genomic_DNA"/>
</dbReference>
<organism evidence="1 2">
    <name type="scientific">Exophiala spinifera</name>
    <dbReference type="NCBI Taxonomy" id="91928"/>
    <lineage>
        <taxon>Eukaryota</taxon>
        <taxon>Fungi</taxon>
        <taxon>Dikarya</taxon>
        <taxon>Ascomycota</taxon>
        <taxon>Pezizomycotina</taxon>
        <taxon>Eurotiomycetes</taxon>
        <taxon>Chaetothyriomycetidae</taxon>
        <taxon>Chaetothyriales</taxon>
        <taxon>Herpotrichiellaceae</taxon>
        <taxon>Exophiala</taxon>
    </lineage>
</organism>